<dbReference type="EMBL" id="LT598461">
    <property type="protein sequence ID" value="SCU96772.1"/>
    <property type="molecule type" value="Genomic_DNA"/>
</dbReference>
<dbReference type="Pfam" id="PF11988">
    <property type="entry name" value="Dsl1_N"/>
    <property type="match status" value="1"/>
</dbReference>
<dbReference type="Pfam" id="PF11989">
    <property type="entry name" value="Dsl1_C"/>
    <property type="match status" value="1"/>
</dbReference>
<dbReference type="OrthoDB" id="534815at2759"/>
<dbReference type="GO" id="GO:0007094">
    <property type="term" value="P:mitotic spindle assembly checkpoint signaling"/>
    <property type="evidence" value="ECO:0007669"/>
    <property type="project" value="TreeGrafter"/>
</dbReference>
<evidence type="ECO:0000256" key="1">
    <source>
        <dbReference type="SAM" id="MobiDB-lite"/>
    </source>
</evidence>
<dbReference type="InterPro" id="IPR038442">
    <property type="entry name" value="Dsl1_N_sf"/>
</dbReference>
<dbReference type="GO" id="GO:0006888">
    <property type="term" value="P:endoplasmic reticulum to Golgi vesicle-mediated transport"/>
    <property type="evidence" value="ECO:0007669"/>
    <property type="project" value="TreeGrafter"/>
</dbReference>
<keyword evidence="5" id="KW-1185">Reference proteome</keyword>
<gene>
    <name evidence="4" type="ORF">LADA_0H02674G</name>
</gene>
<dbReference type="InterPro" id="IPR021875">
    <property type="entry name" value="Dsl1_N_dom"/>
</dbReference>
<organism evidence="4 5">
    <name type="scientific">Lachancea dasiensis</name>
    <dbReference type="NCBI Taxonomy" id="1072105"/>
    <lineage>
        <taxon>Eukaryota</taxon>
        <taxon>Fungi</taxon>
        <taxon>Dikarya</taxon>
        <taxon>Ascomycota</taxon>
        <taxon>Saccharomycotina</taxon>
        <taxon>Saccharomycetes</taxon>
        <taxon>Saccharomycetales</taxon>
        <taxon>Saccharomycetaceae</taxon>
        <taxon>Lachancea</taxon>
    </lineage>
</organism>
<dbReference type="GO" id="GO:0005737">
    <property type="term" value="C:cytoplasm"/>
    <property type="evidence" value="ECO:0007669"/>
    <property type="project" value="GOC"/>
</dbReference>
<proteinExistence type="predicted"/>
<protein>
    <submittedName>
        <fullName evidence="4">LADA_0H02674g1_1</fullName>
    </submittedName>
</protein>
<feature type="domain" description="Retrograde transport protein Dsl1 C-terminal" evidence="3">
    <location>
        <begin position="557"/>
        <end position="743"/>
    </location>
</feature>
<dbReference type="InterPro" id="IPR046362">
    <property type="entry name" value="Zw10/DSL1_C_sf"/>
</dbReference>
<dbReference type="STRING" id="1266660.A0A1G4JZV3"/>
<feature type="compositionally biased region" description="Acidic residues" evidence="1">
    <location>
        <begin position="414"/>
        <end position="439"/>
    </location>
</feature>
<evidence type="ECO:0000313" key="5">
    <source>
        <dbReference type="Proteomes" id="UP000190274"/>
    </source>
</evidence>
<dbReference type="Gene3D" id="1.20.58.1440">
    <property type="match status" value="1"/>
</dbReference>
<dbReference type="Proteomes" id="UP000190274">
    <property type="component" value="Chromosome H"/>
</dbReference>
<dbReference type="PANTHER" id="PTHR12205">
    <property type="entry name" value="CENTROMERE/KINETOCHORE PROTEIN ZW10"/>
    <property type="match status" value="1"/>
</dbReference>
<dbReference type="AlphaFoldDB" id="A0A1G4JZV3"/>
<name>A0A1G4JZV3_9SACH</name>
<evidence type="ECO:0000259" key="3">
    <source>
        <dbReference type="Pfam" id="PF11989"/>
    </source>
</evidence>
<dbReference type="PANTHER" id="PTHR12205:SF0">
    <property type="entry name" value="CENTROMERE_KINETOCHORE PROTEIN ZW10 HOMOLOG"/>
    <property type="match status" value="1"/>
</dbReference>
<reference evidence="4 5" key="1">
    <citation type="submission" date="2016-03" db="EMBL/GenBank/DDBJ databases">
        <authorList>
            <person name="Devillers H."/>
        </authorList>
    </citation>
    <scope>NUCLEOTIDE SEQUENCE [LARGE SCALE GENOMIC DNA]</scope>
    <source>
        <strain evidence="4">CBS 10888</strain>
    </source>
</reference>
<dbReference type="InterPro" id="IPR021876">
    <property type="entry name" value="Dsl1_C"/>
</dbReference>
<dbReference type="Gene3D" id="1.20.58.2230">
    <property type="entry name" value="Retrograde transport protein Dsl1, N-terminal domain"/>
    <property type="match status" value="1"/>
</dbReference>
<dbReference type="GO" id="GO:1990423">
    <property type="term" value="C:RZZ complex"/>
    <property type="evidence" value="ECO:0007669"/>
    <property type="project" value="TreeGrafter"/>
</dbReference>
<feature type="compositionally biased region" description="Polar residues" evidence="1">
    <location>
        <begin position="383"/>
        <end position="407"/>
    </location>
</feature>
<evidence type="ECO:0000313" key="4">
    <source>
        <dbReference type="EMBL" id="SCU96772.1"/>
    </source>
</evidence>
<feature type="domain" description="Retrograde transport protein Dsl1 N-terminal" evidence="2">
    <location>
        <begin position="25"/>
        <end position="369"/>
    </location>
</feature>
<evidence type="ECO:0000259" key="2">
    <source>
        <dbReference type="Pfam" id="PF11988"/>
    </source>
</evidence>
<sequence>MAQLSLRVDNELRDLSQALEKIVCDQERILESIEKDSNLALRDNESKVLHQQVTDVPRLLAHDAGLSKQLGTYQGLSVISDLLDEFSVNFQLWELENCFHSLHNVHRRLQNLDSGTLPLQFQESLKLHVNTLHLDLLTRCEEVMQQMWTIESDSITFNISIKAGPDQTVIEYLPIREFLDTCLFPDGRFETTFWFVSSLGVTDIKDTVITKLSKLYGLYIGLQEIQGQLKSFLFATGAYLETQDNCSLRKIPRHCNAGETIRSFEAIVSFLSEIIWRGDANTILARLGSTLVVEIIKFSKQNSRQVLGSDTGYKEQILNLNNQLKVMSVNSNGVWPYDGRELDSILHDDSVIINLMLDKLLQRQLVKIRNLFKDSNWRRTTMVQKSVPKTSTEAKSVISKRTTSQGSDDGWGWDNDDPLLESGDEEEGTAWDNEIEIETEDGKQPKTSQPDAVEKSQFSKQDEWQNDWDEATGFDEVFTDGILITTLPSFGLQMLKEFDAGCQDITKTRVEAVIDYKLNVLLTSFMAMCICKCDDWCQLYHDVEHIVAEYPDKQRVYRLEELNSHFVDTHVNNMKKTVKGLVDRQFKSFLTNENNPNWGITIESLLPYIETVALPAILKLQNIILLKEFVAFTYVDCFIQEVMTWRVISEKNSENLAKMIKLLLASTQQPRLDSDAGCKQLREKLGTIGQVLTAHLTDLMDMFSNGDFYLFTTDEIVRWIILLFADTGLRRECINEIKSIRAERDS</sequence>
<dbReference type="Gene3D" id="1.10.357.150">
    <property type="match status" value="1"/>
</dbReference>
<feature type="region of interest" description="Disordered" evidence="1">
    <location>
        <begin position="383"/>
        <end position="465"/>
    </location>
</feature>
<dbReference type="Gene3D" id="1.10.287.3290">
    <property type="match status" value="1"/>
</dbReference>
<accession>A0A1G4JZV3</accession>